<dbReference type="RefSeq" id="WP_098142594.1">
    <property type="nucleotide sequence ID" value="NZ_PDDV01000007.1"/>
</dbReference>
<dbReference type="GO" id="GO:0030430">
    <property type="term" value="C:host cell cytoplasm"/>
    <property type="evidence" value="ECO:0007669"/>
    <property type="project" value="InterPro"/>
</dbReference>
<dbReference type="EMBL" id="PDDV01000007">
    <property type="protein sequence ID" value="PEH74221.1"/>
    <property type="molecule type" value="Genomic_DNA"/>
</dbReference>
<dbReference type="AlphaFoldDB" id="A0A2A7U7H3"/>
<organism evidence="1 2">
    <name type="scientific">Edwardsiella tarda</name>
    <dbReference type="NCBI Taxonomy" id="636"/>
    <lineage>
        <taxon>Bacteria</taxon>
        <taxon>Pseudomonadati</taxon>
        <taxon>Pseudomonadota</taxon>
        <taxon>Gammaproteobacteria</taxon>
        <taxon>Enterobacterales</taxon>
        <taxon>Hafniaceae</taxon>
        <taxon>Edwardsiella</taxon>
    </lineage>
</organism>
<gene>
    <name evidence="1" type="ORF">CRM76_01300</name>
</gene>
<evidence type="ECO:0000313" key="2">
    <source>
        <dbReference type="Proteomes" id="UP000219788"/>
    </source>
</evidence>
<accession>A0A2A7U7H3</accession>
<dbReference type="GO" id="GO:0051536">
    <property type="term" value="F:iron-sulfur cluster binding"/>
    <property type="evidence" value="ECO:0007669"/>
    <property type="project" value="InterPro"/>
</dbReference>
<dbReference type="GO" id="GO:0046718">
    <property type="term" value="P:symbiont entry into host cell"/>
    <property type="evidence" value="ECO:0007669"/>
    <property type="project" value="InterPro"/>
</dbReference>
<name>A0A2A7U7H3_EDWTA</name>
<comment type="caution">
    <text evidence="1">The sequence shown here is derived from an EMBL/GenBank/DDBJ whole genome shotgun (WGS) entry which is preliminary data.</text>
</comment>
<proteinExistence type="predicted"/>
<sequence length="230" mass="25645">MIPSSMQQEASRLSQSARLDVWEVDLTAIGGERHFFTNQHNEKGQDIVWQGRTYIAYPVTGSGFTFNGRGPANRPELHLSNLFGLLTAMVEDYDGLVGGRVIRRTLYACFLDAVNFYQGNPEADPEQEQVQHYRIEQVVNVTRDSVRVVLSAPTESDGALCPGRIMLADVCAWIYRSEECGYLGPPVADALDRPTQDPAADQCSKTRRACELRHNIDSYGGFLSINKLTQ</sequence>
<dbReference type="Proteomes" id="UP000219788">
    <property type="component" value="Unassembled WGS sequence"/>
</dbReference>
<dbReference type="InterPro" id="IPR006487">
    <property type="entry name" value="Phage_lambda_L"/>
</dbReference>
<dbReference type="STRING" id="636.AAW15_07825"/>
<reference evidence="2" key="1">
    <citation type="submission" date="2017-09" db="EMBL/GenBank/DDBJ databases">
        <title>FDA dAtabase for Regulatory Grade micrObial Sequences (FDA-ARGOS): Supporting development and validation of Infectious Disease Dx tests.</title>
        <authorList>
            <person name="Goldberg B."/>
            <person name="Campos J."/>
            <person name="Tallon L."/>
            <person name="Sadzewicz L."/>
            <person name="Ott S."/>
            <person name="Zhao X."/>
            <person name="Nagaraj S."/>
            <person name="Vavikolanu K."/>
            <person name="Aluvathingal J."/>
            <person name="Nadendla S."/>
            <person name="Geyer C."/>
            <person name="Sichtig H."/>
        </authorList>
    </citation>
    <scope>NUCLEOTIDE SEQUENCE [LARGE SCALE GENOMIC DNA]</scope>
    <source>
        <strain evidence="2">FDAARGOS_370</strain>
    </source>
</reference>
<protein>
    <submittedName>
        <fullName evidence="1">Phage minor tail protein L</fullName>
    </submittedName>
</protein>
<dbReference type="OrthoDB" id="5673400at2"/>
<dbReference type="NCBIfam" id="TIGR01600">
    <property type="entry name" value="phage_tail_L"/>
    <property type="match status" value="1"/>
</dbReference>
<dbReference type="Pfam" id="PF05100">
    <property type="entry name" value="Phage_tail_L"/>
    <property type="match status" value="1"/>
</dbReference>
<evidence type="ECO:0000313" key="1">
    <source>
        <dbReference type="EMBL" id="PEH74221.1"/>
    </source>
</evidence>